<gene>
    <name evidence="6" type="ORF">J2I48_16420</name>
</gene>
<keyword evidence="7" id="KW-1185">Reference proteome</keyword>
<feature type="transmembrane region" description="Helical" evidence="4">
    <location>
        <begin position="6"/>
        <end position="28"/>
    </location>
</feature>
<dbReference type="PANTHER" id="PTHR43280:SF29">
    <property type="entry name" value="ARAC-FAMILY TRANSCRIPTIONAL REGULATOR"/>
    <property type="match status" value="1"/>
</dbReference>
<dbReference type="PROSITE" id="PS01124">
    <property type="entry name" value="HTH_ARAC_FAMILY_2"/>
    <property type="match status" value="1"/>
</dbReference>
<keyword evidence="2" id="KW-0238">DNA-binding</keyword>
<dbReference type="InterPro" id="IPR018060">
    <property type="entry name" value="HTH_AraC"/>
</dbReference>
<organism evidence="6 7">
    <name type="scientific">Fibrella aquatilis</name>
    <dbReference type="NCBI Taxonomy" id="2817059"/>
    <lineage>
        <taxon>Bacteria</taxon>
        <taxon>Pseudomonadati</taxon>
        <taxon>Bacteroidota</taxon>
        <taxon>Cytophagia</taxon>
        <taxon>Cytophagales</taxon>
        <taxon>Spirosomataceae</taxon>
        <taxon>Fibrella</taxon>
    </lineage>
</organism>
<keyword evidence="4" id="KW-0472">Membrane</keyword>
<protein>
    <submittedName>
        <fullName evidence="6">AraC family transcriptional regulator</fullName>
    </submittedName>
</protein>
<dbReference type="GO" id="GO:0003700">
    <property type="term" value="F:DNA-binding transcription factor activity"/>
    <property type="evidence" value="ECO:0007669"/>
    <property type="project" value="InterPro"/>
</dbReference>
<keyword evidence="4" id="KW-1133">Transmembrane helix</keyword>
<dbReference type="GO" id="GO:0043565">
    <property type="term" value="F:sequence-specific DNA binding"/>
    <property type="evidence" value="ECO:0007669"/>
    <property type="project" value="InterPro"/>
</dbReference>
<dbReference type="Gene3D" id="1.10.10.60">
    <property type="entry name" value="Homeodomain-like"/>
    <property type="match status" value="2"/>
</dbReference>
<evidence type="ECO:0000256" key="2">
    <source>
        <dbReference type="ARBA" id="ARBA00023125"/>
    </source>
</evidence>
<feature type="transmembrane region" description="Helical" evidence="4">
    <location>
        <begin position="184"/>
        <end position="201"/>
    </location>
</feature>
<evidence type="ECO:0000313" key="6">
    <source>
        <dbReference type="EMBL" id="MBO0932595.1"/>
    </source>
</evidence>
<feature type="transmembrane region" description="Helical" evidence="4">
    <location>
        <begin position="221"/>
        <end position="238"/>
    </location>
</feature>
<evidence type="ECO:0000256" key="4">
    <source>
        <dbReference type="SAM" id="Phobius"/>
    </source>
</evidence>
<keyword evidence="1" id="KW-0805">Transcription regulation</keyword>
<dbReference type="Pfam" id="PF12833">
    <property type="entry name" value="HTH_18"/>
    <property type="match status" value="1"/>
</dbReference>
<keyword evidence="3" id="KW-0804">Transcription</keyword>
<comment type="caution">
    <text evidence="6">The sequence shown here is derived from an EMBL/GenBank/DDBJ whole genome shotgun (WGS) entry which is preliminary data.</text>
</comment>
<dbReference type="EMBL" id="JAFMYU010000013">
    <property type="protein sequence ID" value="MBO0932595.1"/>
    <property type="molecule type" value="Genomic_DNA"/>
</dbReference>
<name>A0A939G936_9BACT</name>
<feature type="transmembrane region" description="Helical" evidence="4">
    <location>
        <begin position="146"/>
        <end position="163"/>
    </location>
</feature>
<dbReference type="PANTHER" id="PTHR43280">
    <property type="entry name" value="ARAC-FAMILY TRANSCRIPTIONAL REGULATOR"/>
    <property type="match status" value="1"/>
</dbReference>
<evidence type="ECO:0000313" key="7">
    <source>
        <dbReference type="Proteomes" id="UP000664795"/>
    </source>
</evidence>
<sequence length="402" mass="46285">MNFYFSVYSTPLLIGFIQGLVYAMLLWVRGWREERLSDTLLGWMVLALCFSFLDYMLGFAGIEILWNELEFFPRSLDLLLPPLFYFYLRSQFDGSFRFYWRDLRHALPFLIDTLYHLIIFAAGPDFVSNWKANVHDAFGGDRVEYAIGAGQQLLYLYWSLQLYRDYRGWIKTQFSDTDTISFGWFRNFLIALTVTLLFAFVMDGLDLWLNLSFWQDWWDNLVYVVLVYYVSITGYAQIQPTRRLAFSANANITPRPPVQEPILTDTPAGVALPKLTATDIRSVDQGLGAELEAQKQELLTIMATEKPYLEPDLSLADLARRMQVHPVTLSQVINTGTGRNFNDFVNAYRVEEFKRQVRNPANAHLSFLGLALNCGFNSKATFNRAFRKFTGTSPGAFSGQTE</sequence>
<feature type="transmembrane region" description="Helical" evidence="4">
    <location>
        <begin position="40"/>
        <end position="65"/>
    </location>
</feature>
<dbReference type="RefSeq" id="WP_207336560.1">
    <property type="nucleotide sequence ID" value="NZ_JAFMYU010000013.1"/>
</dbReference>
<dbReference type="SUPFAM" id="SSF46689">
    <property type="entry name" value="Homeodomain-like"/>
    <property type="match status" value="1"/>
</dbReference>
<dbReference type="InterPro" id="IPR009057">
    <property type="entry name" value="Homeodomain-like_sf"/>
</dbReference>
<reference evidence="6 7" key="1">
    <citation type="submission" date="2021-03" db="EMBL/GenBank/DDBJ databases">
        <title>Fibrella sp. HMF5036 genome sequencing and assembly.</title>
        <authorList>
            <person name="Kang H."/>
            <person name="Kim H."/>
            <person name="Bae S."/>
            <person name="Joh K."/>
        </authorList>
    </citation>
    <scope>NUCLEOTIDE SEQUENCE [LARGE SCALE GENOMIC DNA]</scope>
    <source>
        <strain evidence="6 7">HMF5036</strain>
    </source>
</reference>
<feature type="domain" description="HTH araC/xylS-type" evidence="5">
    <location>
        <begin position="296"/>
        <end position="400"/>
    </location>
</feature>
<dbReference type="Proteomes" id="UP000664795">
    <property type="component" value="Unassembled WGS sequence"/>
</dbReference>
<accession>A0A939G936</accession>
<dbReference type="AlphaFoldDB" id="A0A939G936"/>
<evidence type="ECO:0000259" key="5">
    <source>
        <dbReference type="PROSITE" id="PS01124"/>
    </source>
</evidence>
<proteinExistence type="predicted"/>
<keyword evidence="4" id="KW-0812">Transmembrane</keyword>
<evidence type="ECO:0000256" key="1">
    <source>
        <dbReference type="ARBA" id="ARBA00023015"/>
    </source>
</evidence>
<feature type="transmembrane region" description="Helical" evidence="4">
    <location>
        <begin position="109"/>
        <end position="126"/>
    </location>
</feature>
<evidence type="ECO:0000256" key="3">
    <source>
        <dbReference type="ARBA" id="ARBA00023163"/>
    </source>
</evidence>
<dbReference type="SMART" id="SM00342">
    <property type="entry name" value="HTH_ARAC"/>
    <property type="match status" value="1"/>
</dbReference>